<dbReference type="GO" id="GO:0005524">
    <property type="term" value="F:ATP binding"/>
    <property type="evidence" value="ECO:0007669"/>
    <property type="project" value="UniProtKB-KW"/>
</dbReference>
<dbReference type="InterPro" id="IPR003439">
    <property type="entry name" value="ABC_transporter-like_ATP-bd"/>
</dbReference>
<proteinExistence type="inferred from homology"/>
<evidence type="ECO:0000256" key="5">
    <source>
        <dbReference type="SAM" id="MobiDB-lite"/>
    </source>
</evidence>
<protein>
    <submittedName>
        <fullName evidence="7">Zinc transport system ATP-binding protein</fullName>
    </submittedName>
</protein>
<sequence length="290" mass="29774">MTAASGARATSASAAVPGSATPALAARDVSVVLSGRRILSGVDLTVGAGEVVALLGANGSGKSTLVKACLGIVPLAAGRVELFGDRQGDAPWPRIGYVPQRQAAATGVPTTALEVVRAGALSDGARRGLFGGRWRRATRDAALEALAAMDLAHAADRPVQELSGGQHQRVLIARALVRRPDLLVLDEPTTGIDLATIEAFVATIGRMRAAGTSVLVVLHETEAFAPLLDRAVVLRHGRVVHDGQLPPAHPGHGGAPGHVHEHAHPHAEPYRAEPVIGLSDVAPDAMGGEE</sequence>
<dbReference type="PROSITE" id="PS50893">
    <property type="entry name" value="ABC_TRANSPORTER_2"/>
    <property type="match status" value="1"/>
</dbReference>
<evidence type="ECO:0000313" key="8">
    <source>
        <dbReference type="Proteomes" id="UP000275356"/>
    </source>
</evidence>
<evidence type="ECO:0000256" key="4">
    <source>
        <dbReference type="ARBA" id="ARBA00022840"/>
    </source>
</evidence>
<dbReference type="InterPro" id="IPR003593">
    <property type="entry name" value="AAA+_ATPase"/>
</dbReference>
<evidence type="ECO:0000259" key="6">
    <source>
        <dbReference type="PROSITE" id="PS50893"/>
    </source>
</evidence>
<dbReference type="PANTHER" id="PTHR42734">
    <property type="entry name" value="METAL TRANSPORT SYSTEM ATP-BINDING PROTEIN TM_0124-RELATED"/>
    <property type="match status" value="1"/>
</dbReference>
<dbReference type="AlphaFoldDB" id="A0A3N2D0Q9"/>
<reference evidence="7 8" key="1">
    <citation type="submission" date="2018-11" db="EMBL/GenBank/DDBJ databases">
        <title>Sequencing the genomes of 1000 actinobacteria strains.</title>
        <authorList>
            <person name="Klenk H.-P."/>
        </authorList>
    </citation>
    <scope>NUCLEOTIDE SEQUENCE [LARGE SCALE GENOMIC DNA]</scope>
    <source>
        <strain evidence="7 8">DSM 13521</strain>
    </source>
</reference>
<keyword evidence="8" id="KW-1185">Reference proteome</keyword>
<dbReference type="InterPro" id="IPR050153">
    <property type="entry name" value="Metal_Ion_Import_ABC"/>
</dbReference>
<feature type="region of interest" description="Disordered" evidence="5">
    <location>
        <begin position="242"/>
        <end position="263"/>
    </location>
</feature>
<dbReference type="EMBL" id="RKHQ01000002">
    <property type="protein sequence ID" value="ROR93248.1"/>
    <property type="molecule type" value="Genomic_DNA"/>
</dbReference>
<dbReference type="GO" id="GO:0016887">
    <property type="term" value="F:ATP hydrolysis activity"/>
    <property type="evidence" value="ECO:0007669"/>
    <property type="project" value="InterPro"/>
</dbReference>
<keyword evidence="2" id="KW-0813">Transport</keyword>
<dbReference type="OrthoDB" id="5296765at2"/>
<keyword evidence="3" id="KW-0547">Nucleotide-binding</keyword>
<dbReference type="RefSeq" id="WP_123740904.1">
    <property type="nucleotide sequence ID" value="NZ_RKHQ01000002.1"/>
</dbReference>
<evidence type="ECO:0000256" key="1">
    <source>
        <dbReference type="ARBA" id="ARBA00005417"/>
    </source>
</evidence>
<organism evidence="7 8">
    <name type="scientific">Salana multivorans</name>
    <dbReference type="NCBI Taxonomy" id="120377"/>
    <lineage>
        <taxon>Bacteria</taxon>
        <taxon>Bacillati</taxon>
        <taxon>Actinomycetota</taxon>
        <taxon>Actinomycetes</taxon>
        <taxon>Micrococcales</taxon>
        <taxon>Beutenbergiaceae</taxon>
        <taxon>Salana</taxon>
    </lineage>
</organism>
<evidence type="ECO:0000313" key="7">
    <source>
        <dbReference type="EMBL" id="ROR93248.1"/>
    </source>
</evidence>
<dbReference type="SUPFAM" id="SSF52540">
    <property type="entry name" value="P-loop containing nucleoside triphosphate hydrolases"/>
    <property type="match status" value="1"/>
</dbReference>
<evidence type="ECO:0000256" key="2">
    <source>
        <dbReference type="ARBA" id="ARBA00022448"/>
    </source>
</evidence>
<comment type="caution">
    <text evidence="7">The sequence shown here is derived from an EMBL/GenBank/DDBJ whole genome shotgun (WGS) entry which is preliminary data.</text>
</comment>
<dbReference type="SMART" id="SM00382">
    <property type="entry name" value="AAA"/>
    <property type="match status" value="1"/>
</dbReference>
<dbReference type="InterPro" id="IPR027417">
    <property type="entry name" value="P-loop_NTPase"/>
</dbReference>
<name>A0A3N2D0Q9_9MICO</name>
<keyword evidence="4 7" id="KW-0067">ATP-binding</keyword>
<evidence type="ECO:0000256" key="3">
    <source>
        <dbReference type="ARBA" id="ARBA00022741"/>
    </source>
</evidence>
<gene>
    <name evidence="7" type="ORF">EDD28_2656</name>
</gene>
<dbReference type="Pfam" id="PF00005">
    <property type="entry name" value="ABC_tran"/>
    <property type="match status" value="1"/>
</dbReference>
<feature type="domain" description="ABC transporter" evidence="6">
    <location>
        <begin position="24"/>
        <end position="261"/>
    </location>
</feature>
<comment type="similarity">
    <text evidence="1">Belongs to the ABC transporter superfamily.</text>
</comment>
<dbReference type="Gene3D" id="3.40.50.300">
    <property type="entry name" value="P-loop containing nucleotide triphosphate hydrolases"/>
    <property type="match status" value="1"/>
</dbReference>
<dbReference type="Proteomes" id="UP000275356">
    <property type="component" value="Unassembled WGS sequence"/>
</dbReference>
<dbReference type="PANTHER" id="PTHR42734:SF17">
    <property type="entry name" value="METAL TRANSPORT SYSTEM ATP-BINDING PROTEIN TM_0124-RELATED"/>
    <property type="match status" value="1"/>
</dbReference>
<accession>A0A3N2D0Q9</accession>